<keyword evidence="3" id="KW-1185">Reference proteome</keyword>
<gene>
    <name evidence="2" type="ORF">LRS37_13355</name>
</gene>
<comment type="caution">
    <text evidence="2">The sequence shown here is derived from an EMBL/GenBank/DDBJ whole genome shotgun (WGS) entry which is preliminary data.</text>
</comment>
<dbReference type="EMBL" id="JAJODE010000042">
    <property type="protein sequence ID" value="MCD4839837.1"/>
    <property type="molecule type" value="Genomic_DNA"/>
</dbReference>
<evidence type="ECO:0000256" key="1">
    <source>
        <dbReference type="SAM" id="Phobius"/>
    </source>
</evidence>
<name>A0ABS8QKN7_9BACI</name>
<reference evidence="2 3" key="1">
    <citation type="journal article" date="2023" name="Antonie Van Leeuwenhoek">
        <title>Unveiling the genomic potential of a novel thermostable glycoside hydrolases producing Neobacillus sedimentimangrovi UE25.</title>
        <authorList>
            <person name="Ejaz U."/>
            <person name="Saleem F."/>
            <person name="Rashid R."/>
            <person name="Hasan K.A."/>
            <person name="Syed M.N."/>
            <person name="Sohail M."/>
        </authorList>
    </citation>
    <scope>NUCLEOTIDE SEQUENCE [LARGE SCALE GENOMIC DNA]</scope>
    <source>
        <strain evidence="2 3">UE25</strain>
    </source>
</reference>
<keyword evidence="1" id="KW-0812">Transmembrane</keyword>
<keyword evidence="1" id="KW-0472">Membrane</keyword>
<dbReference type="Proteomes" id="UP001162836">
    <property type="component" value="Unassembled WGS sequence"/>
</dbReference>
<evidence type="ECO:0000313" key="2">
    <source>
        <dbReference type="EMBL" id="MCD4839837.1"/>
    </source>
</evidence>
<accession>A0ABS8QKN7</accession>
<proteinExistence type="predicted"/>
<protein>
    <submittedName>
        <fullName evidence="2">Uncharacterized protein</fullName>
    </submittedName>
</protein>
<evidence type="ECO:0000313" key="3">
    <source>
        <dbReference type="Proteomes" id="UP001162836"/>
    </source>
</evidence>
<feature type="transmembrane region" description="Helical" evidence="1">
    <location>
        <begin position="20"/>
        <end position="41"/>
    </location>
</feature>
<sequence>MFIVASPKLLNKEIQTTKTYIWASLLGIGIVIIAFIVMMVIKNSIFNNPRTVKDTYNILVGSVGFGYIGSAILIVLIRSKSRN</sequence>
<keyword evidence="1" id="KW-1133">Transmembrane helix</keyword>
<organism evidence="2 3">
    <name type="scientific">Neobacillus sedimentimangrovi</name>
    <dbReference type="NCBI Taxonomy" id="2699460"/>
    <lineage>
        <taxon>Bacteria</taxon>
        <taxon>Bacillati</taxon>
        <taxon>Bacillota</taxon>
        <taxon>Bacilli</taxon>
        <taxon>Bacillales</taxon>
        <taxon>Bacillaceae</taxon>
        <taxon>Neobacillus</taxon>
    </lineage>
</organism>
<dbReference type="RefSeq" id="WP_231315118.1">
    <property type="nucleotide sequence ID" value="NZ_JAJODE010000042.1"/>
</dbReference>
<feature type="transmembrane region" description="Helical" evidence="1">
    <location>
        <begin position="56"/>
        <end position="77"/>
    </location>
</feature>